<keyword evidence="1" id="KW-0472">Membrane</keyword>
<keyword evidence="4" id="KW-1185">Reference proteome</keyword>
<organism evidence="3 4">
    <name type="scientific">Dendrobium catenatum</name>
    <dbReference type="NCBI Taxonomy" id="906689"/>
    <lineage>
        <taxon>Eukaryota</taxon>
        <taxon>Viridiplantae</taxon>
        <taxon>Streptophyta</taxon>
        <taxon>Embryophyta</taxon>
        <taxon>Tracheophyta</taxon>
        <taxon>Spermatophyta</taxon>
        <taxon>Magnoliopsida</taxon>
        <taxon>Liliopsida</taxon>
        <taxon>Asparagales</taxon>
        <taxon>Orchidaceae</taxon>
        <taxon>Epidendroideae</taxon>
        <taxon>Malaxideae</taxon>
        <taxon>Dendrobiinae</taxon>
        <taxon>Dendrobium</taxon>
    </lineage>
</organism>
<reference evidence="3 4" key="1">
    <citation type="journal article" date="2016" name="Sci. Rep.">
        <title>The Dendrobium catenatum Lindl. genome sequence provides insights into polysaccharide synthase, floral development and adaptive evolution.</title>
        <authorList>
            <person name="Zhang G.Q."/>
            <person name="Xu Q."/>
            <person name="Bian C."/>
            <person name="Tsai W.C."/>
            <person name="Yeh C.M."/>
            <person name="Liu K.W."/>
            <person name="Yoshida K."/>
            <person name="Zhang L.S."/>
            <person name="Chang S.B."/>
            <person name="Chen F."/>
            <person name="Shi Y."/>
            <person name="Su Y.Y."/>
            <person name="Zhang Y.Q."/>
            <person name="Chen L.J."/>
            <person name="Yin Y."/>
            <person name="Lin M."/>
            <person name="Huang H."/>
            <person name="Deng H."/>
            <person name="Wang Z.W."/>
            <person name="Zhu S.L."/>
            <person name="Zhao X."/>
            <person name="Deng C."/>
            <person name="Niu S.C."/>
            <person name="Huang J."/>
            <person name="Wang M."/>
            <person name="Liu G.H."/>
            <person name="Yang H.J."/>
            <person name="Xiao X.J."/>
            <person name="Hsiao Y.Y."/>
            <person name="Wu W.L."/>
            <person name="Chen Y.Y."/>
            <person name="Mitsuda N."/>
            <person name="Ohme-Takagi M."/>
            <person name="Luo Y.B."/>
            <person name="Van de Peer Y."/>
            <person name="Liu Z.J."/>
        </authorList>
    </citation>
    <scope>NUCLEOTIDE SEQUENCE [LARGE SCALE GENOMIC DNA]</scope>
    <source>
        <tissue evidence="3">The whole plant</tissue>
    </source>
</reference>
<sequence length="296" mass="32774">MRSAMLLAVCHGLNICAGLEIQNIVIEVNLNEDIKALVEDDIFFNVCPVANSAARFLALFGCTFHGITELSFNNLTVQIKGPASLLSRGRLVVALFRLLTVGVPWLVFDQLLGLVPAVLFMVSMLRAFIFPCLLHFFPSIFAGLFCRFLELRARFVHDTRSGWELRLVGFLFLLFVARKSISELEEGVEEAVYSETEMVAEPLGALPSAISMEAPIDMEISNGSTILELPHYSKNNQYLNFKKLVLVKGKFESINLDHSSGPKGQISSRAPAEEKSLKIALETLQNRTKAAGDKKP</sequence>
<feature type="transmembrane region" description="Helical" evidence="1">
    <location>
        <begin position="128"/>
        <end position="149"/>
    </location>
</feature>
<evidence type="ECO:0000313" key="3">
    <source>
        <dbReference type="EMBL" id="PKU83645.1"/>
    </source>
</evidence>
<evidence type="ECO:0000256" key="2">
    <source>
        <dbReference type="SAM" id="SignalP"/>
    </source>
</evidence>
<proteinExistence type="predicted"/>
<dbReference type="Proteomes" id="UP000233837">
    <property type="component" value="Unassembled WGS sequence"/>
</dbReference>
<feature type="transmembrane region" description="Helical" evidence="1">
    <location>
        <begin position="89"/>
        <end position="108"/>
    </location>
</feature>
<keyword evidence="1" id="KW-1133">Transmembrane helix</keyword>
<evidence type="ECO:0000256" key="1">
    <source>
        <dbReference type="SAM" id="Phobius"/>
    </source>
</evidence>
<dbReference type="AlphaFoldDB" id="A0A2I0X6V0"/>
<dbReference type="EMBL" id="KZ502086">
    <property type="protein sequence ID" value="PKU83645.1"/>
    <property type="molecule type" value="Genomic_DNA"/>
</dbReference>
<feature type="signal peptide" evidence="2">
    <location>
        <begin position="1"/>
        <end position="18"/>
    </location>
</feature>
<accession>A0A2I0X6V0</accession>
<protein>
    <submittedName>
        <fullName evidence="3">Uncharacterized protein</fullName>
    </submittedName>
</protein>
<keyword evidence="1" id="KW-0812">Transmembrane</keyword>
<gene>
    <name evidence="3" type="ORF">MA16_Dca020862</name>
</gene>
<reference evidence="3 4" key="2">
    <citation type="journal article" date="2017" name="Nature">
        <title>The Apostasia genome and the evolution of orchids.</title>
        <authorList>
            <person name="Zhang G.Q."/>
            <person name="Liu K.W."/>
            <person name="Li Z."/>
            <person name="Lohaus R."/>
            <person name="Hsiao Y.Y."/>
            <person name="Niu S.C."/>
            <person name="Wang J.Y."/>
            <person name="Lin Y.C."/>
            <person name="Xu Q."/>
            <person name="Chen L.J."/>
            <person name="Yoshida K."/>
            <person name="Fujiwara S."/>
            <person name="Wang Z.W."/>
            <person name="Zhang Y.Q."/>
            <person name="Mitsuda N."/>
            <person name="Wang M."/>
            <person name="Liu G.H."/>
            <person name="Pecoraro L."/>
            <person name="Huang H.X."/>
            <person name="Xiao X.J."/>
            <person name="Lin M."/>
            <person name="Wu X.Y."/>
            <person name="Wu W.L."/>
            <person name="Chen Y.Y."/>
            <person name="Chang S.B."/>
            <person name="Sakamoto S."/>
            <person name="Ohme-Takagi M."/>
            <person name="Yagi M."/>
            <person name="Zeng S.J."/>
            <person name="Shen C.Y."/>
            <person name="Yeh C.M."/>
            <person name="Luo Y.B."/>
            <person name="Tsai W.C."/>
            <person name="Van de Peer Y."/>
            <person name="Liu Z.J."/>
        </authorList>
    </citation>
    <scope>NUCLEOTIDE SEQUENCE [LARGE SCALE GENOMIC DNA]</scope>
    <source>
        <tissue evidence="3">The whole plant</tissue>
    </source>
</reference>
<evidence type="ECO:0000313" key="4">
    <source>
        <dbReference type="Proteomes" id="UP000233837"/>
    </source>
</evidence>
<name>A0A2I0X6V0_9ASPA</name>
<feature type="chain" id="PRO_5014176543" evidence="2">
    <location>
        <begin position="19"/>
        <end position="296"/>
    </location>
</feature>
<keyword evidence="2" id="KW-0732">Signal</keyword>